<gene>
    <name evidence="2" type="ORF">NBRC116598_34540</name>
</gene>
<dbReference type="InterPro" id="IPR036291">
    <property type="entry name" value="NAD(P)-bd_dom_sf"/>
</dbReference>
<keyword evidence="3" id="KW-1185">Reference proteome</keyword>
<dbReference type="Pfam" id="PF01370">
    <property type="entry name" value="Epimerase"/>
    <property type="match status" value="1"/>
</dbReference>
<accession>A0ABQ0AQ68</accession>
<comment type="caution">
    <text evidence="2">The sequence shown here is derived from an EMBL/GenBank/DDBJ whole genome shotgun (WGS) entry which is preliminary data.</text>
</comment>
<name>A0ABQ0AQ68_9RHOB</name>
<dbReference type="EMBL" id="BAABWU010000017">
    <property type="protein sequence ID" value="GAA6198009.1"/>
    <property type="molecule type" value="Genomic_DNA"/>
</dbReference>
<proteinExistence type="predicted"/>
<organism evidence="2 3">
    <name type="scientific">Pseudophaeobacter arcticus</name>
    <dbReference type="NCBI Taxonomy" id="385492"/>
    <lineage>
        <taxon>Bacteria</taxon>
        <taxon>Pseudomonadati</taxon>
        <taxon>Pseudomonadota</taxon>
        <taxon>Alphaproteobacteria</taxon>
        <taxon>Rhodobacterales</taxon>
        <taxon>Paracoccaceae</taxon>
        <taxon>Pseudophaeobacter</taxon>
    </lineage>
</organism>
<dbReference type="RefSeq" id="WP_353401833.1">
    <property type="nucleotide sequence ID" value="NZ_BAABWU010000017.1"/>
</dbReference>
<evidence type="ECO:0000313" key="2">
    <source>
        <dbReference type="EMBL" id="GAA6198009.1"/>
    </source>
</evidence>
<evidence type="ECO:0000259" key="1">
    <source>
        <dbReference type="Pfam" id="PF01370"/>
    </source>
</evidence>
<evidence type="ECO:0000313" key="3">
    <source>
        <dbReference type="Proteomes" id="UP001441944"/>
    </source>
</evidence>
<dbReference type="SUPFAM" id="SSF51735">
    <property type="entry name" value="NAD(P)-binding Rossmann-fold domains"/>
    <property type="match status" value="1"/>
</dbReference>
<protein>
    <submittedName>
        <fullName evidence="2">NAD(P)-dependent oxidoreductase</fullName>
    </submittedName>
</protein>
<dbReference type="Gene3D" id="3.40.50.720">
    <property type="entry name" value="NAD(P)-binding Rossmann-like Domain"/>
    <property type="match status" value="1"/>
</dbReference>
<reference evidence="2 3" key="1">
    <citation type="submission" date="2024-04" db="EMBL/GenBank/DDBJ databases">
        <title>Draft genome sequence of Pseudophaeobacter arcticus NBRC 116598.</title>
        <authorList>
            <person name="Miyakawa T."/>
            <person name="Kusuya Y."/>
            <person name="Miura T."/>
        </authorList>
    </citation>
    <scope>NUCLEOTIDE SEQUENCE [LARGE SCALE GENOMIC DNA]</scope>
    <source>
        <strain evidence="2 3">SU-CL00105</strain>
    </source>
</reference>
<feature type="domain" description="NAD-dependent epimerase/dehydratase" evidence="1">
    <location>
        <begin position="64"/>
        <end position="183"/>
    </location>
</feature>
<dbReference type="Proteomes" id="UP001441944">
    <property type="component" value="Unassembled WGS sequence"/>
</dbReference>
<sequence length="336" mass="35078">MGFPVTVVLGASGRIGRVLRHCWPEIVSQSGPLAAPLAGAEIRWQSRKPLLQRPEVAAPALLDPLKDPAGLVQLLAGAESVLCLAGSIPGRGMDLADNTRLACAAVQAAARAAEISGAPTARVLLSSSAAVYGNQPGLLSEDSPLSPANAYGAAKAEMEQQALALGQQLGVPVTALRIGNIAGLDAILGGWQPGFTLDQFADGRSPQRSYIGSVTLARVLAALVRQSDLPPLLNLAQSGAIEMAALLRAAELEFAWRPAPASAISEVELDVSRLRQVLSEAGDARLQTALSPPANAAYMVTEWAAVQPSSRHGKEAAKNPVQTLQKLLQTKDFYRS</sequence>
<dbReference type="InterPro" id="IPR001509">
    <property type="entry name" value="Epimerase_deHydtase"/>
</dbReference>